<evidence type="ECO:0000256" key="9">
    <source>
        <dbReference type="PIRSR" id="PIRSR630616-3"/>
    </source>
</evidence>
<evidence type="ECO:0000256" key="1">
    <source>
        <dbReference type="ARBA" id="ARBA00011245"/>
    </source>
</evidence>
<dbReference type="Gene3D" id="1.10.510.10">
    <property type="entry name" value="Transferase(Phosphotransferase) domain 1"/>
    <property type="match status" value="1"/>
</dbReference>
<proteinExistence type="inferred from homology"/>
<dbReference type="InterPro" id="IPR000719">
    <property type="entry name" value="Prot_kinase_dom"/>
</dbReference>
<feature type="non-terminal residue" evidence="14">
    <location>
        <position position="1"/>
    </location>
</feature>
<dbReference type="Proteomes" id="UP000008983">
    <property type="component" value="Unassembled WGS sequence"/>
</dbReference>
<dbReference type="InterPro" id="IPR030616">
    <property type="entry name" value="Aur-like"/>
</dbReference>
<dbReference type="Pfam" id="PF00069">
    <property type="entry name" value="Pkinase"/>
    <property type="match status" value="1"/>
</dbReference>
<keyword evidence="5 12" id="KW-0418">Kinase</keyword>
<dbReference type="EMBL" id="GL984317">
    <property type="protein sequence ID" value="EGR27829.1"/>
    <property type="molecule type" value="Genomic_DNA"/>
</dbReference>
<dbReference type="AlphaFoldDB" id="G0R3X7"/>
<evidence type="ECO:0000313" key="14">
    <source>
        <dbReference type="EMBL" id="EGR27829.1"/>
    </source>
</evidence>
<evidence type="ECO:0000256" key="2">
    <source>
        <dbReference type="ARBA" id="ARBA00022527"/>
    </source>
</evidence>
<keyword evidence="2 11" id="KW-0723">Serine/threonine-protein kinase</keyword>
<sequence>NTLNTEEDLISTDYTKSKTQPISSTIVSNNKPKKNIFDYKFIEAPGKKLLLGQGTFGQVRLAIDKQNNQKYAIKIIQKQILFQYCSIQNLKREIKIQKKMDHPNICKLFYYFEDKQNVYLVLEYCEQGNLYSVLKKLNKLNQNIAFRFFYQTCLGVYHLHKNGIIHRDLKPENLLIDQNGDIKLCDFGWSAEQNNSVRNTFCGTIDYMAPEMIENIPYDHKIDIWSLGILLYELLHGYTPFRGNNNSVKLNSIVNSQEIKFENFIGNDLQELICGILKKNAFQRFSLDQILQHRWMQKFYQINEINIDFILNKQNLNVIFYQQNPNNKIFDKQQQQQQIIKKQRLKSNIRSNYIDEIPNNQKYVNKRCYTNSSQNKTINDIDQEQEQIYRNSQISRDLLYIRNKNKQNNNQVSFLGKILKIFGCVNNERK</sequence>
<dbReference type="InterPro" id="IPR008271">
    <property type="entry name" value="Ser/Thr_kinase_AS"/>
</dbReference>
<evidence type="ECO:0000256" key="5">
    <source>
        <dbReference type="ARBA" id="ARBA00022777"/>
    </source>
</evidence>
<keyword evidence="3 12" id="KW-0808">Transferase</keyword>
<comment type="catalytic activity">
    <reaction evidence="12">
        <text>L-threonyl-[protein] + ATP = O-phospho-L-threonyl-[protein] + ADP + H(+)</text>
        <dbReference type="Rhea" id="RHEA:46608"/>
        <dbReference type="Rhea" id="RHEA-COMP:11060"/>
        <dbReference type="Rhea" id="RHEA-COMP:11605"/>
        <dbReference type="ChEBI" id="CHEBI:15378"/>
        <dbReference type="ChEBI" id="CHEBI:30013"/>
        <dbReference type="ChEBI" id="CHEBI:30616"/>
        <dbReference type="ChEBI" id="CHEBI:61977"/>
        <dbReference type="ChEBI" id="CHEBI:456216"/>
        <dbReference type="EC" id="2.7.11.1"/>
    </reaction>
</comment>
<dbReference type="OMA" id="REQPYNK"/>
<keyword evidence="6 8" id="KW-0067">ATP-binding</keyword>
<organism evidence="14 15">
    <name type="scientific">Ichthyophthirius multifiliis</name>
    <name type="common">White spot disease agent</name>
    <name type="synonym">Ich</name>
    <dbReference type="NCBI Taxonomy" id="5932"/>
    <lineage>
        <taxon>Eukaryota</taxon>
        <taxon>Sar</taxon>
        <taxon>Alveolata</taxon>
        <taxon>Ciliophora</taxon>
        <taxon>Intramacronucleata</taxon>
        <taxon>Oligohymenophorea</taxon>
        <taxon>Hymenostomatida</taxon>
        <taxon>Ophryoglenina</taxon>
        <taxon>Ichthyophthirius</taxon>
    </lineage>
</organism>
<dbReference type="EC" id="2.7.11.1" evidence="12"/>
<reference evidence="14 15" key="1">
    <citation type="submission" date="2011-07" db="EMBL/GenBank/DDBJ databases">
        <authorList>
            <person name="Coyne R."/>
            <person name="Brami D."/>
            <person name="Johnson J."/>
            <person name="Hostetler J."/>
            <person name="Hannick L."/>
            <person name="Clark T."/>
            <person name="Cassidy-Hanley D."/>
            <person name="Inman J."/>
        </authorList>
    </citation>
    <scope>NUCLEOTIDE SEQUENCE [LARGE SCALE GENOMIC DNA]</scope>
    <source>
        <strain evidence="14 15">G5</strain>
    </source>
</reference>
<dbReference type="FunFam" id="3.30.200.20:FF:000042">
    <property type="entry name" value="Aurora kinase A"/>
    <property type="match status" value="1"/>
</dbReference>
<evidence type="ECO:0000256" key="8">
    <source>
        <dbReference type="PIRSR" id="PIRSR630616-2"/>
    </source>
</evidence>
<dbReference type="PROSITE" id="PS00107">
    <property type="entry name" value="PROTEIN_KINASE_ATP"/>
    <property type="match status" value="1"/>
</dbReference>
<dbReference type="PROSITE" id="PS50011">
    <property type="entry name" value="PROTEIN_KINASE_DOM"/>
    <property type="match status" value="1"/>
</dbReference>
<evidence type="ECO:0000259" key="13">
    <source>
        <dbReference type="PROSITE" id="PS50011"/>
    </source>
</evidence>
<evidence type="ECO:0000313" key="15">
    <source>
        <dbReference type="Proteomes" id="UP000008983"/>
    </source>
</evidence>
<dbReference type="SUPFAM" id="SSF56112">
    <property type="entry name" value="Protein kinase-like (PK-like)"/>
    <property type="match status" value="1"/>
</dbReference>
<comment type="subunit">
    <text evidence="1">Monomer.</text>
</comment>
<dbReference type="eggNOG" id="KOG0580">
    <property type="taxonomic scope" value="Eukaryota"/>
</dbReference>
<dbReference type="FunFam" id="1.10.510.10:FF:000571">
    <property type="entry name" value="Maternal embryonic leucine zipper kinase"/>
    <property type="match status" value="1"/>
</dbReference>
<evidence type="ECO:0000256" key="3">
    <source>
        <dbReference type="ARBA" id="ARBA00022679"/>
    </source>
</evidence>
<keyword evidence="15" id="KW-1185">Reference proteome</keyword>
<dbReference type="InParanoid" id="G0R3X7"/>
<protein>
    <recommendedName>
        <fullName evidence="12">Aurora kinase</fullName>
        <ecNumber evidence="12">2.7.11.1</ecNumber>
    </recommendedName>
</protein>
<comment type="catalytic activity">
    <reaction evidence="12">
        <text>L-seryl-[protein] + ATP = O-phospho-L-seryl-[protein] + ADP + H(+)</text>
        <dbReference type="Rhea" id="RHEA:17989"/>
        <dbReference type="Rhea" id="RHEA-COMP:9863"/>
        <dbReference type="Rhea" id="RHEA-COMP:11604"/>
        <dbReference type="ChEBI" id="CHEBI:15378"/>
        <dbReference type="ChEBI" id="CHEBI:29999"/>
        <dbReference type="ChEBI" id="CHEBI:30616"/>
        <dbReference type="ChEBI" id="CHEBI:83421"/>
        <dbReference type="ChEBI" id="CHEBI:456216"/>
        <dbReference type="EC" id="2.7.11.1"/>
    </reaction>
</comment>
<dbReference type="GeneID" id="14903902"/>
<dbReference type="GO" id="GO:0106310">
    <property type="term" value="F:protein serine kinase activity"/>
    <property type="evidence" value="ECO:0007669"/>
    <property type="project" value="RHEA"/>
</dbReference>
<gene>
    <name evidence="14" type="ORF">IMG5_188250</name>
</gene>
<dbReference type="OrthoDB" id="40902at2759"/>
<dbReference type="STRING" id="857967.G0R3X7"/>
<feature type="active site" description="Proton acceptor" evidence="7">
    <location>
        <position position="168"/>
    </location>
</feature>
<dbReference type="GO" id="GO:0004674">
    <property type="term" value="F:protein serine/threonine kinase activity"/>
    <property type="evidence" value="ECO:0007669"/>
    <property type="project" value="UniProtKB-KW"/>
</dbReference>
<name>G0R3X7_ICHMU</name>
<feature type="cross-link" description="Glycyl lysine isopeptide (Lys-Gly) (interchain with G-Cter in SUMO2)" evidence="9">
    <location>
        <position position="170"/>
    </location>
</feature>
<dbReference type="PANTHER" id="PTHR24350">
    <property type="entry name" value="SERINE/THREONINE-PROTEIN KINASE IAL-RELATED"/>
    <property type="match status" value="1"/>
</dbReference>
<keyword evidence="4 8" id="KW-0547">Nucleotide-binding</keyword>
<dbReference type="SMART" id="SM00220">
    <property type="entry name" value="S_TKc"/>
    <property type="match status" value="1"/>
</dbReference>
<dbReference type="InterPro" id="IPR011009">
    <property type="entry name" value="Kinase-like_dom_sf"/>
</dbReference>
<dbReference type="PROSITE" id="PS00108">
    <property type="entry name" value="PROTEIN_KINASE_ST"/>
    <property type="match status" value="1"/>
</dbReference>
<accession>G0R3X7</accession>
<dbReference type="InterPro" id="IPR017441">
    <property type="entry name" value="Protein_kinase_ATP_BS"/>
</dbReference>
<dbReference type="GO" id="GO:0005524">
    <property type="term" value="F:ATP binding"/>
    <property type="evidence" value="ECO:0007669"/>
    <property type="project" value="UniProtKB-UniRule"/>
</dbReference>
<evidence type="ECO:0000256" key="4">
    <source>
        <dbReference type="ARBA" id="ARBA00022741"/>
    </source>
</evidence>
<feature type="binding site" evidence="8">
    <location>
        <begin position="172"/>
        <end position="173"/>
    </location>
    <ligand>
        <name>ATP</name>
        <dbReference type="ChEBI" id="CHEBI:30616"/>
    </ligand>
</feature>
<feature type="domain" description="Protein kinase" evidence="13">
    <location>
        <begin position="45"/>
        <end position="296"/>
    </location>
</feature>
<feature type="binding site" evidence="8">
    <location>
        <position position="186"/>
    </location>
    <ligand>
        <name>ATP</name>
        <dbReference type="ChEBI" id="CHEBI:30616"/>
    </ligand>
</feature>
<evidence type="ECO:0000256" key="10">
    <source>
        <dbReference type="PROSITE-ProRule" id="PRU10141"/>
    </source>
</evidence>
<evidence type="ECO:0000256" key="7">
    <source>
        <dbReference type="PIRSR" id="PIRSR630616-1"/>
    </source>
</evidence>
<dbReference type="RefSeq" id="XP_004027174.1">
    <property type="nucleotide sequence ID" value="XM_004027125.1"/>
</dbReference>
<evidence type="ECO:0000256" key="11">
    <source>
        <dbReference type="RuleBase" id="RU000304"/>
    </source>
</evidence>
<dbReference type="CDD" id="cd14007">
    <property type="entry name" value="STKc_Aurora"/>
    <property type="match status" value="1"/>
</dbReference>
<comment type="similarity">
    <text evidence="12">Belongs to the protein kinase superfamily. Ser/Thr protein kinase family. Aurora subfamily.</text>
</comment>
<evidence type="ECO:0000256" key="12">
    <source>
        <dbReference type="RuleBase" id="RU367134"/>
    </source>
</evidence>
<feature type="binding site" evidence="8 10">
    <location>
        <position position="74"/>
    </location>
    <ligand>
        <name>ATP</name>
        <dbReference type="ChEBI" id="CHEBI:30616"/>
    </ligand>
</feature>
<evidence type="ECO:0000256" key="6">
    <source>
        <dbReference type="ARBA" id="ARBA00022840"/>
    </source>
</evidence>